<organism evidence="1 2">
    <name type="scientific">Ancylostoma ceylanicum</name>
    <dbReference type="NCBI Taxonomy" id="53326"/>
    <lineage>
        <taxon>Eukaryota</taxon>
        <taxon>Metazoa</taxon>
        <taxon>Ecdysozoa</taxon>
        <taxon>Nematoda</taxon>
        <taxon>Chromadorea</taxon>
        <taxon>Rhabditida</taxon>
        <taxon>Rhabditina</taxon>
        <taxon>Rhabditomorpha</taxon>
        <taxon>Strongyloidea</taxon>
        <taxon>Ancylostomatidae</taxon>
        <taxon>Ancylostomatinae</taxon>
        <taxon>Ancylostoma</taxon>
    </lineage>
</organism>
<name>A0A016WN21_9BILA</name>
<evidence type="ECO:0000313" key="2">
    <source>
        <dbReference type="Proteomes" id="UP000024635"/>
    </source>
</evidence>
<reference evidence="2" key="1">
    <citation type="journal article" date="2015" name="Nat. Genet.">
        <title>The genome and transcriptome of the zoonotic hookworm Ancylostoma ceylanicum identify infection-specific gene families.</title>
        <authorList>
            <person name="Schwarz E.M."/>
            <person name="Hu Y."/>
            <person name="Antoshechkin I."/>
            <person name="Miller M.M."/>
            <person name="Sternberg P.W."/>
            <person name="Aroian R.V."/>
        </authorList>
    </citation>
    <scope>NUCLEOTIDE SEQUENCE</scope>
    <source>
        <strain evidence="2">HY135</strain>
    </source>
</reference>
<protein>
    <submittedName>
        <fullName evidence="1">Uncharacterized protein</fullName>
    </submittedName>
</protein>
<dbReference type="AlphaFoldDB" id="A0A016WN21"/>
<evidence type="ECO:0000313" key="1">
    <source>
        <dbReference type="EMBL" id="EYC40657.1"/>
    </source>
</evidence>
<proteinExistence type="predicted"/>
<sequence length="97" mass="10564">MRSAMISCPKILVESTLKGSNFSKMTSSGGSITVSNISCCCPSLEQKPPSVHLLQFSQKHRDKVNAQSIYGGIRGCVVLLIPNRTLYAWNGPFKATF</sequence>
<dbReference type="Proteomes" id="UP000024635">
    <property type="component" value="Unassembled WGS sequence"/>
</dbReference>
<keyword evidence="2" id="KW-1185">Reference proteome</keyword>
<accession>A0A016WN21</accession>
<gene>
    <name evidence="1" type="primary">Acey_s0603.g537</name>
    <name evidence="1" type="ORF">Y032_0603g537</name>
</gene>
<comment type="caution">
    <text evidence="1">The sequence shown here is derived from an EMBL/GenBank/DDBJ whole genome shotgun (WGS) entry which is preliminary data.</text>
</comment>
<dbReference type="EMBL" id="JARK01000203">
    <property type="protein sequence ID" value="EYC40657.1"/>
    <property type="molecule type" value="Genomic_DNA"/>
</dbReference>